<dbReference type="InterPro" id="IPR055411">
    <property type="entry name" value="LRR_FXL15/At3g58940/PEG3-like"/>
</dbReference>
<proteinExistence type="predicted"/>
<dbReference type="InterPro" id="IPR001810">
    <property type="entry name" value="F-box_dom"/>
</dbReference>
<accession>A0A6D2KZR8</accession>
<dbReference type="Proteomes" id="UP000467841">
    <property type="component" value="Unassembled WGS sequence"/>
</dbReference>
<dbReference type="Pfam" id="PF00646">
    <property type="entry name" value="F-box"/>
    <property type="match status" value="1"/>
</dbReference>
<reference evidence="3" key="1">
    <citation type="submission" date="2020-01" db="EMBL/GenBank/DDBJ databases">
        <authorList>
            <person name="Mishra B."/>
        </authorList>
    </citation>
    <scope>NUCLEOTIDE SEQUENCE [LARGE SCALE GENOMIC DNA]</scope>
</reference>
<dbReference type="SMART" id="SM00579">
    <property type="entry name" value="FBD"/>
    <property type="match status" value="1"/>
</dbReference>
<dbReference type="SUPFAM" id="SSF52047">
    <property type="entry name" value="RNI-like"/>
    <property type="match status" value="1"/>
</dbReference>
<comment type="caution">
    <text evidence="3">The sequence shown here is derived from an EMBL/GenBank/DDBJ whole genome shotgun (WGS) entry which is preliminary data.</text>
</comment>
<evidence type="ECO:0000256" key="1">
    <source>
        <dbReference type="SAM" id="SignalP"/>
    </source>
</evidence>
<dbReference type="InterPro" id="IPR050232">
    <property type="entry name" value="FBL13/AtMIF1-like"/>
</dbReference>
<gene>
    <name evidence="3" type="ORF">MERR_LOCUS49814</name>
</gene>
<evidence type="ECO:0000313" key="4">
    <source>
        <dbReference type="Proteomes" id="UP000467841"/>
    </source>
</evidence>
<organism evidence="3 4">
    <name type="scientific">Microthlaspi erraticum</name>
    <dbReference type="NCBI Taxonomy" id="1685480"/>
    <lineage>
        <taxon>Eukaryota</taxon>
        <taxon>Viridiplantae</taxon>
        <taxon>Streptophyta</taxon>
        <taxon>Embryophyta</taxon>
        <taxon>Tracheophyta</taxon>
        <taxon>Spermatophyta</taxon>
        <taxon>Magnoliopsida</taxon>
        <taxon>eudicotyledons</taxon>
        <taxon>Gunneridae</taxon>
        <taxon>Pentapetalae</taxon>
        <taxon>rosids</taxon>
        <taxon>malvids</taxon>
        <taxon>Brassicales</taxon>
        <taxon>Brassicaceae</taxon>
        <taxon>Coluteocarpeae</taxon>
        <taxon>Microthlaspi</taxon>
    </lineage>
</organism>
<dbReference type="PANTHER" id="PTHR31900">
    <property type="entry name" value="F-BOX/RNI SUPERFAMILY PROTEIN-RELATED"/>
    <property type="match status" value="1"/>
</dbReference>
<dbReference type="AlphaFoldDB" id="A0A6D2KZR8"/>
<dbReference type="Pfam" id="PF24758">
    <property type="entry name" value="LRR_At5g56370"/>
    <property type="match status" value="1"/>
</dbReference>
<dbReference type="Gene3D" id="3.80.10.10">
    <property type="entry name" value="Ribonuclease Inhibitor"/>
    <property type="match status" value="1"/>
</dbReference>
<feature type="signal peptide" evidence="1">
    <location>
        <begin position="1"/>
        <end position="23"/>
    </location>
</feature>
<dbReference type="CDD" id="cd22160">
    <property type="entry name" value="F-box_AtFBL13-like"/>
    <property type="match status" value="1"/>
</dbReference>
<dbReference type="InterPro" id="IPR032675">
    <property type="entry name" value="LRR_dom_sf"/>
</dbReference>
<evidence type="ECO:0000259" key="2">
    <source>
        <dbReference type="PROSITE" id="PS50181"/>
    </source>
</evidence>
<dbReference type="PANTHER" id="PTHR31900:SF34">
    <property type="entry name" value="EMB|CAB62440.1-RELATED"/>
    <property type="match status" value="1"/>
</dbReference>
<dbReference type="PROSITE" id="PS50181">
    <property type="entry name" value="FBOX"/>
    <property type="match status" value="1"/>
</dbReference>
<protein>
    <recommendedName>
        <fullName evidence="2">F-box domain-containing protein</fullName>
    </recommendedName>
</protein>
<feature type="chain" id="PRO_5025555059" description="F-box domain-containing protein" evidence="1">
    <location>
        <begin position="24"/>
        <end position="429"/>
    </location>
</feature>
<dbReference type="InterPro" id="IPR036047">
    <property type="entry name" value="F-box-like_dom_sf"/>
</dbReference>
<keyword evidence="1" id="KW-0732">Signal</keyword>
<dbReference type="EMBL" id="CACVBM020001940">
    <property type="protein sequence ID" value="CAA7062578.1"/>
    <property type="molecule type" value="Genomic_DNA"/>
</dbReference>
<sequence>MGRLSDLPDALLLKILALMPTKAAVDTMVLSKRWQFLWKLVPRLEYDDSMYQDGGDWRFLRYMYSSLLLHEAPVLESFSVKLGQKSGAVDIGACVTPAVNRSVRELIIEIDRSSYSTTPAILPRSLYTGCRMLVNLKLNNAVFVDASSSAVSFPSLKTLTLLSMKYPGDEFICKFLSGCPVLEDLFVLQCCGDNVGVLVVRVPSLRKLGVRKVSIEEYAQGLVINTPSLEFLDIIDQTDGFCAVESSMPKIAEAHLNVTYADTQQLLGSLTSAFQLSVCLETSMDPCSDGKIFSQLDQLKLCTCDMGWMDLLMRLLKHTPKLTLIVLEETHGMDLEAPRPCWNEPSRVPECLSSSLEMFCWRQYGGSKDERKLATFILRNSAHLEIATFNSKSTDPVERLRMLTELSMSPRRSSTCTLQFLGKYKKTRV</sequence>
<evidence type="ECO:0000313" key="3">
    <source>
        <dbReference type="EMBL" id="CAA7062578.1"/>
    </source>
</evidence>
<dbReference type="OrthoDB" id="1105008at2759"/>
<keyword evidence="4" id="KW-1185">Reference proteome</keyword>
<name>A0A6D2KZR8_9BRAS</name>
<dbReference type="InterPro" id="IPR006566">
    <property type="entry name" value="FBD"/>
</dbReference>
<feature type="domain" description="F-box" evidence="2">
    <location>
        <begin position="1"/>
        <end position="54"/>
    </location>
</feature>
<dbReference type="SUPFAM" id="SSF81383">
    <property type="entry name" value="F-box domain"/>
    <property type="match status" value="1"/>
</dbReference>
<dbReference type="Pfam" id="PF08387">
    <property type="entry name" value="FBD"/>
    <property type="match status" value="1"/>
</dbReference>
<dbReference type="InterPro" id="IPR053781">
    <property type="entry name" value="F-box_AtFBL13-like"/>
</dbReference>